<keyword evidence="4" id="KW-0804">Transcription</keyword>
<gene>
    <name evidence="7" type="ORF">GCM10023144_02300</name>
</gene>
<dbReference type="Gene3D" id="1.10.10.10">
    <property type="entry name" value="Winged helix-like DNA-binding domain superfamily/Winged helix DNA-binding domain"/>
    <property type="match status" value="1"/>
</dbReference>
<dbReference type="Pfam" id="PF00126">
    <property type="entry name" value="HTH_1"/>
    <property type="match status" value="1"/>
</dbReference>
<feature type="compositionally biased region" description="Basic residues" evidence="5">
    <location>
        <begin position="330"/>
        <end position="340"/>
    </location>
</feature>
<dbReference type="SUPFAM" id="SSF53850">
    <property type="entry name" value="Periplasmic binding protein-like II"/>
    <property type="match status" value="1"/>
</dbReference>
<evidence type="ECO:0000313" key="8">
    <source>
        <dbReference type="Proteomes" id="UP001501671"/>
    </source>
</evidence>
<comment type="caution">
    <text evidence="7">The sequence shown here is derived from an EMBL/GenBank/DDBJ whole genome shotgun (WGS) entry which is preliminary data.</text>
</comment>
<dbReference type="InterPro" id="IPR036388">
    <property type="entry name" value="WH-like_DNA-bd_sf"/>
</dbReference>
<name>A0ABP8GEC0_9BURK</name>
<keyword evidence="3" id="KW-0238">DNA-binding</keyword>
<evidence type="ECO:0000256" key="2">
    <source>
        <dbReference type="ARBA" id="ARBA00023015"/>
    </source>
</evidence>
<evidence type="ECO:0000256" key="4">
    <source>
        <dbReference type="ARBA" id="ARBA00023163"/>
    </source>
</evidence>
<evidence type="ECO:0000256" key="3">
    <source>
        <dbReference type="ARBA" id="ARBA00023125"/>
    </source>
</evidence>
<evidence type="ECO:0000259" key="6">
    <source>
        <dbReference type="PROSITE" id="PS50931"/>
    </source>
</evidence>
<feature type="domain" description="HTH lysR-type" evidence="6">
    <location>
        <begin position="9"/>
        <end position="66"/>
    </location>
</feature>
<evidence type="ECO:0000313" key="7">
    <source>
        <dbReference type="EMBL" id="GAA4322373.1"/>
    </source>
</evidence>
<feature type="compositionally biased region" description="Pro residues" evidence="5">
    <location>
        <begin position="300"/>
        <end position="312"/>
    </location>
</feature>
<evidence type="ECO:0000256" key="1">
    <source>
        <dbReference type="ARBA" id="ARBA00009437"/>
    </source>
</evidence>
<comment type="similarity">
    <text evidence="1">Belongs to the LysR transcriptional regulatory family.</text>
</comment>
<dbReference type="PROSITE" id="PS50931">
    <property type="entry name" value="HTH_LYSR"/>
    <property type="match status" value="1"/>
</dbReference>
<sequence length="340" mass="37049">MHATGRPAMEIRQLRYFVVLAEELHFRRAARRLSISQPPLSSAIKQMEAELETPLFERNTKMVALTAAGRALYPEAVRTLAQFGLACAITRRTGSGGLGQLRLGYTGGMLLRGVPQMVRAFEAGQPGVEVSLREMASAEQAYAIAHRQLSGGFLHAAVLPPDLEAVTVQREPFVCCLPASHPLAGQRRISLKKLESESWILFGREISPSYFDAVIALATAAGFSPHIKHEVTHWLSAVILASMGAGVALVPRSFATSGIGNVRYLAISETAGQSLAHFAWRKDDDDPALLRFIRHARSWTPPPEPAGDPPAPLRTRPAATRRSDSPPAPRSRRRSTARSE</sequence>
<dbReference type="PANTHER" id="PTHR30346">
    <property type="entry name" value="TRANSCRIPTIONAL DUAL REGULATOR HCAR-RELATED"/>
    <property type="match status" value="1"/>
</dbReference>
<keyword evidence="2" id="KW-0805">Transcription regulation</keyword>
<dbReference type="PANTHER" id="PTHR30346:SF0">
    <property type="entry name" value="HCA OPERON TRANSCRIPTIONAL ACTIVATOR HCAR"/>
    <property type="match status" value="1"/>
</dbReference>
<dbReference type="SUPFAM" id="SSF46785">
    <property type="entry name" value="Winged helix' DNA-binding domain"/>
    <property type="match status" value="1"/>
</dbReference>
<dbReference type="InterPro" id="IPR000847">
    <property type="entry name" value="LysR_HTH_N"/>
</dbReference>
<feature type="region of interest" description="Disordered" evidence="5">
    <location>
        <begin position="296"/>
        <end position="340"/>
    </location>
</feature>
<dbReference type="Pfam" id="PF03466">
    <property type="entry name" value="LysR_substrate"/>
    <property type="match status" value="1"/>
</dbReference>
<dbReference type="Gene3D" id="3.40.190.10">
    <property type="entry name" value="Periplasmic binding protein-like II"/>
    <property type="match status" value="2"/>
</dbReference>
<dbReference type="Proteomes" id="UP001501671">
    <property type="component" value="Unassembled WGS sequence"/>
</dbReference>
<accession>A0ABP8GEC0</accession>
<proteinExistence type="inferred from homology"/>
<organism evidence="7 8">
    <name type="scientific">Pigmentiphaga soli</name>
    <dbReference type="NCBI Taxonomy" id="1007095"/>
    <lineage>
        <taxon>Bacteria</taxon>
        <taxon>Pseudomonadati</taxon>
        <taxon>Pseudomonadota</taxon>
        <taxon>Betaproteobacteria</taxon>
        <taxon>Burkholderiales</taxon>
        <taxon>Alcaligenaceae</taxon>
        <taxon>Pigmentiphaga</taxon>
    </lineage>
</organism>
<dbReference type="EMBL" id="BAABFO010000001">
    <property type="protein sequence ID" value="GAA4322373.1"/>
    <property type="molecule type" value="Genomic_DNA"/>
</dbReference>
<dbReference type="InterPro" id="IPR036390">
    <property type="entry name" value="WH_DNA-bd_sf"/>
</dbReference>
<protein>
    <submittedName>
        <fullName evidence="7">LysR substrate-binding domain-containing protein</fullName>
    </submittedName>
</protein>
<dbReference type="PRINTS" id="PR00039">
    <property type="entry name" value="HTHLYSR"/>
</dbReference>
<reference evidence="8" key="1">
    <citation type="journal article" date="2019" name="Int. J. Syst. Evol. Microbiol.">
        <title>The Global Catalogue of Microorganisms (GCM) 10K type strain sequencing project: providing services to taxonomists for standard genome sequencing and annotation.</title>
        <authorList>
            <consortium name="The Broad Institute Genomics Platform"/>
            <consortium name="The Broad Institute Genome Sequencing Center for Infectious Disease"/>
            <person name="Wu L."/>
            <person name="Ma J."/>
        </authorList>
    </citation>
    <scope>NUCLEOTIDE SEQUENCE [LARGE SCALE GENOMIC DNA]</scope>
    <source>
        <strain evidence="8">JCM 17666</strain>
    </source>
</reference>
<dbReference type="InterPro" id="IPR005119">
    <property type="entry name" value="LysR_subst-bd"/>
</dbReference>
<keyword evidence="8" id="KW-1185">Reference proteome</keyword>
<evidence type="ECO:0000256" key="5">
    <source>
        <dbReference type="SAM" id="MobiDB-lite"/>
    </source>
</evidence>